<keyword evidence="2" id="KW-1185">Reference proteome</keyword>
<dbReference type="Proteomes" id="UP000828390">
    <property type="component" value="Unassembled WGS sequence"/>
</dbReference>
<organism evidence="1 2">
    <name type="scientific">Dreissena polymorpha</name>
    <name type="common">Zebra mussel</name>
    <name type="synonym">Mytilus polymorpha</name>
    <dbReference type="NCBI Taxonomy" id="45954"/>
    <lineage>
        <taxon>Eukaryota</taxon>
        <taxon>Metazoa</taxon>
        <taxon>Spiralia</taxon>
        <taxon>Lophotrochozoa</taxon>
        <taxon>Mollusca</taxon>
        <taxon>Bivalvia</taxon>
        <taxon>Autobranchia</taxon>
        <taxon>Heteroconchia</taxon>
        <taxon>Euheterodonta</taxon>
        <taxon>Imparidentia</taxon>
        <taxon>Neoheterodontei</taxon>
        <taxon>Myida</taxon>
        <taxon>Dreissenoidea</taxon>
        <taxon>Dreissenidae</taxon>
        <taxon>Dreissena</taxon>
    </lineage>
</organism>
<evidence type="ECO:0000313" key="2">
    <source>
        <dbReference type="Proteomes" id="UP000828390"/>
    </source>
</evidence>
<evidence type="ECO:0000313" key="1">
    <source>
        <dbReference type="EMBL" id="KAH3831127.1"/>
    </source>
</evidence>
<dbReference type="EMBL" id="JAIWYP010000004">
    <property type="protein sequence ID" value="KAH3831127.1"/>
    <property type="molecule type" value="Genomic_DNA"/>
</dbReference>
<reference evidence="1" key="2">
    <citation type="submission" date="2020-11" db="EMBL/GenBank/DDBJ databases">
        <authorList>
            <person name="McCartney M.A."/>
            <person name="Auch B."/>
            <person name="Kono T."/>
            <person name="Mallez S."/>
            <person name="Becker A."/>
            <person name="Gohl D.M."/>
            <person name="Silverstein K.A.T."/>
            <person name="Koren S."/>
            <person name="Bechman K.B."/>
            <person name="Herman A."/>
            <person name="Abrahante J.E."/>
            <person name="Garbe J."/>
        </authorList>
    </citation>
    <scope>NUCLEOTIDE SEQUENCE</scope>
    <source>
        <strain evidence="1">Duluth1</strain>
        <tissue evidence="1">Whole animal</tissue>
    </source>
</reference>
<dbReference type="AlphaFoldDB" id="A0A9D4K2Q8"/>
<name>A0A9D4K2Q8_DREPO</name>
<gene>
    <name evidence="1" type="ORF">DPMN_104389</name>
</gene>
<sequence>MTIDHISMTTEIIIYEPFLQQIVRLPLRGGYGVFLITPLQTQSTGSTQAQDSLYCQSALFAPWRPAVNGKKKTEIVTSVTVIPQCNIHVGKWCALTRVNTIIQV</sequence>
<comment type="caution">
    <text evidence="1">The sequence shown here is derived from an EMBL/GenBank/DDBJ whole genome shotgun (WGS) entry which is preliminary data.</text>
</comment>
<reference evidence="1" key="1">
    <citation type="journal article" date="2019" name="bioRxiv">
        <title>The Genome of the Zebra Mussel, Dreissena polymorpha: A Resource for Invasive Species Research.</title>
        <authorList>
            <person name="McCartney M.A."/>
            <person name="Auch B."/>
            <person name="Kono T."/>
            <person name="Mallez S."/>
            <person name="Zhang Y."/>
            <person name="Obille A."/>
            <person name="Becker A."/>
            <person name="Abrahante J.E."/>
            <person name="Garbe J."/>
            <person name="Badalamenti J.P."/>
            <person name="Herman A."/>
            <person name="Mangelson H."/>
            <person name="Liachko I."/>
            <person name="Sullivan S."/>
            <person name="Sone E.D."/>
            <person name="Koren S."/>
            <person name="Silverstein K.A.T."/>
            <person name="Beckman K.B."/>
            <person name="Gohl D.M."/>
        </authorList>
    </citation>
    <scope>NUCLEOTIDE SEQUENCE</scope>
    <source>
        <strain evidence="1">Duluth1</strain>
        <tissue evidence="1">Whole animal</tissue>
    </source>
</reference>
<accession>A0A9D4K2Q8</accession>
<proteinExistence type="predicted"/>
<protein>
    <submittedName>
        <fullName evidence="1">Uncharacterized protein</fullName>
    </submittedName>
</protein>